<evidence type="ECO:0000313" key="2">
    <source>
        <dbReference type="Proteomes" id="UP000766550"/>
    </source>
</evidence>
<dbReference type="NCBIfam" id="NF033910">
    <property type="entry name" value="LWR_salt"/>
    <property type="match status" value="1"/>
</dbReference>
<name>A0A8J7YCF2_9EURY</name>
<reference evidence="1 2" key="1">
    <citation type="submission" date="2021-06" db="EMBL/GenBank/DDBJ databases">
        <title>New haloarchaea isolates fom saline soil.</title>
        <authorList>
            <person name="Duran-Viseras A."/>
            <person name="Sanchez-Porro C.S."/>
            <person name="Ventosa A."/>
        </authorList>
    </citation>
    <scope>NUCLEOTIDE SEQUENCE [LARGE SCALE GENOMIC DNA]</scope>
    <source>
        <strain evidence="1 2">JCM 183640</strain>
    </source>
</reference>
<protein>
    <submittedName>
        <fullName evidence="1">LWR-salt protein</fullName>
    </submittedName>
</protein>
<organism evidence="1 2">
    <name type="scientific">Haloarcula limicola</name>
    <dbReference type="NCBI Taxonomy" id="1429915"/>
    <lineage>
        <taxon>Archaea</taxon>
        <taxon>Methanobacteriati</taxon>
        <taxon>Methanobacteriota</taxon>
        <taxon>Stenosarchaea group</taxon>
        <taxon>Halobacteria</taxon>
        <taxon>Halobacteriales</taxon>
        <taxon>Haloarculaceae</taxon>
        <taxon>Haloarcula</taxon>
    </lineage>
</organism>
<dbReference type="Proteomes" id="UP000766550">
    <property type="component" value="Unassembled WGS sequence"/>
</dbReference>
<dbReference type="AlphaFoldDB" id="A0A8J7YCF2"/>
<comment type="caution">
    <text evidence="1">The sequence shown here is derived from an EMBL/GenBank/DDBJ whole genome shotgun (WGS) entry which is preliminary data.</text>
</comment>
<dbReference type="Pfam" id="PF26423">
    <property type="entry name" value="LWR_salt"/>
    <property type="match status" value="1"/>
</dbReference>
<gene>
    <name evidence="1" type="primary">lwrS</name>
    <name evidence="1" type="ORF">KTS45_10850</name>
</gene>
<dbReference type="EMBL" id="JAHQXF010000002">
    <property type="protein sequence ID" value="MBV0924696.1"/>
    <property type="molecule type" value="Genomic_DNA"/>
</dbReference>
<dbReference type="RefSeq" id="WP_162319247.1">
    <property type="nucleotide sequence ID" value="NZ_JAHQXF010000002.1"/>
</dbReference>
<proteinExistence type="predicted"/>
<sequence length="131" mass="14675">MMEDGTDPKAAPARYVFRVTFRLDPKQGVTTEPDRFETVLYRAADPPGEDGWLFFRDNCWRGNVADERHVRQLAEDALGVPVESVSFSELQTSEAYLDDLKEAIAADLGVFNADDVTEVLSKYLGSSIRVE</sequence>
<dbReference type="OrthoDB" id="202660at2157"/>
<accession>A0A8J7YCF2</accession>
<evidence type="ECO:0000313" key="1">
    <source>
        <dbReference type="EMBL" id="MBV0924696.1"/>
    </source>
</evidence>
<keyword evidence="2" id="KW-1185">Reference proteome</keyword>
<dbReference type="InterPro" id="IPR049798">
    <property type="entry name" value="LWR_salt"/>
</dbReference>